<feature type="compositionally biased region" description="Acidic residues" evidence="1">
    <location>
        <begin position="313"/>
        <end position="351"/>
    </location>
</feature>
<feature type="region of interest" description="Disordered" evidence="1">
    <location>
        <begin position="297"/>
        <end position="353"/>
    </location>
</feature>
<feature type="region of interest" description="Disordered" evidence="1">
    <location>
        <begin position="582"/>
        <end position="615"/>
    </location>
</feature>
<evidence type="ECO:0000313" key="2">
    <source>
        <dbReference type="EMBL" id="KAG0275085.1"/>
    </source>
</evidence>
<feature type="compositionally biased region" description="Pro residues" evidence="1">
    <location>
        <begin position="178"/>
        <end position="191"/>
    </location>
</feature>
<keyword evidence="3" id="KW-1185">Reference proteome</keyword>
<comment type="caution">
    <text evidence="2">The sequence shown here is derived from an EMBL/GenBank/DDBJ whole genome shotgun (WGS) entry which is preliminary data.</text>
</comment>
<dbReference type="EMBL" id="JAAAIL010000526">
    <property type="protein sequence ID" value="KAG0275085.1"/>
    <property type="molecule type" value="Genomic_DNA"/>
</dbReference>
<dbReference type="AlphaFoldDB" id="A0AAD4H824"/>
<feature type="compositionally biased region" description="Low complexity" evidence="1">
    <location>
        <begin position="22"/>
        <end position="42"/>
    </location>
</feature>
<organism evidence="2 3">
    <name type="scientific">Linnemannia exigua</name>
    <dbReference type="NCBI Taxonomy" id="604196"/>
    <lineage>
        <taxon>Eukaryota</taxon>
        <taxon>Fungi</taxon>
        <taxon>Fungi incertae sedis</taxon>
        <taxon>Mucoromycota</taxon>
        <taxon>Mortierellomycotina</taxon>
        <taxon>Mortierellomycetes</taxon>
        <taxon>Mortierellales</taxon>
        <taxon>Mortierellaceae</taxon>
        <taxon>Linnemannia</taxon>
    </lineage>
</organism>
<evidence type="ECO:0000256" key="1">
    <source>
        <dbReference type="SAM" id="MobiDB-lite"/>
    </source>
</evidence>
<sequence length="1113" mass="124368">MMMSSAEQHWYHTQHAQHAFGNQHYHNSNNNDNNGNNNSNNDQNHEHAHLNHNHQQYPQQDPPPPTEEPQDPSALWLLKQASVHRELKRMATRLIERQRRTDDPGVSPCLFVVLPKTSRGLFSASAIAATTNSDNNSRRSDQSKDDFWLYFLCDCGFMTPESTLLSLHVCSPPPDFPPPTASTPPTLPPPLLSSSRSSNNGIHTHGGYGTSHHGYNHNGYRTFSPPTTVYPGGYQLKDLDKFVEDHAWPMLSLLYLVEQANEDPAWTDRIRGGVRFLAEKCREDLWAVYQTDISRCKASRRGRSPGRGLDSIGGDEDLDQDQDEDGMTDDVELEDDDDEDEQGEEGDEEAEGVWMTLREDDFRDPYKAAGKSNSNNDNIVDGINFGALDLNRDHATGISSSVTATEQSSTGGGAGGLVLGADVLCQVNFPYIEGGILWLCAAHNEMLCKGMAAAKLRDFIKAKGGHCIPMEKSAEIQFRTREDARVFYGMLDEYKCVIKLKVGFEWEGGVTEEDLWELCATVHSSTVRDLTIDCAGLGRGADGMLTFRPMLGMMCRLGFTTLTVENFDGLFLSPEEPLSTLRADSRRSSRSNSSSNFYHHNGYEADTSSTSSDPQFSLQDFRMAPTIIALPDNIQVKKLTFRHWARVPDRRALVNLIKVLPNLTELETMTDSVELLCASIQEELQMQAREFRPHSVHHHHPLSHLNLLEVGPVGSKVELSLSKPSGPDCAIRIQETQWKTNKTPDSGLLQSAIGLETLEFTQCVRLWERGPELQRIIACNYSTLRRVEIVCSTDQMASVWVFLRDEFVRPTFLSSPAVAGGGGYFGRDSSSASPTGSHHGRRISAGSDNSLQQHHNQYRHRRPVHLRIYDCAGHTLESSDVEQLRDETILQLDRYDDSFRAQLELQSQIADRLRISQELTDLVQLAQLTRDVGAIRIQAHQAGWEFRFYELVVCLTRVSIENVAFLQAIWNLMDQLPMVALTVQLDSGYYREGAGGGGGQAAIEEDQIPRPQDVPRQLLEAFARLRRVDLGRAWNGWYELWMQELLVQEMLPIWRSVALPTGLPVQGWFVFTATESLAWTDASSSGAGAVRGSKGGGRTAAVAGVVYSLTFYR</sequence>
<feature type="compositionally biased region" description="Polar residues" evidence="1">
    <location>
        <begin position="846"/>
        <end position="855"/>
    </location>
</feature>
<feature type="compositionally biased region" description="Polar residues" evidence="1">
    <location>
        <begin position="606"/>
        <end position="615"/>
    </location>
</feature>
<proteinExistence type="predicted"/>
<evidence type="ECO:0000313" key="3">
    <source>
        <dbReference type="Proteomes" id="UP001194580"/>
    </source>
</evidence>
<dbReference type="Proteomes" id="UP001194580">
    <property type="component" value="Unassembled WGS sequence"/>
</dbReference>
<reference evidence="2" key="1">
    <citation type="journal article" date="2020" name="Fungal Divers.">
        <title>Resolving the Mortierellaceae phylogeny through synthesis of multi-gene phylogenetics and phylogenomics.</title>
        <authorList>
            <person name="Vandepol N."/>
            <person name="Liber J."/>
            <person name="Desiro A."/>
            <person name="Na H."/>
            <person name="Kennedy M."/>
            <person name="Barry K."/>
            <person name="Grigoriev I.V."/>
            <person name="Miller A.N."/>
            <person name="O'Donnell K."/>
            <person name="Stajich J.E."/>
            <person name="Bonito G."/>
        </authorList>
    </citation>
    <scope>NUCLEOTIDE SEQUENCE</scope>
    <source>
        <strain evidence="2">NRRL 28262</strain>
    </source>
</reference>
<feature type="region of interest" description="Disordered" evidence="1">
    <location>
        <begin position="178"/>
        <end position="213"/>
    </location>
</feature>
<gene>
    <name evidence="2" type="ORF">BGZ95_009196</name>
</gene>
<name>A0AAD4H824_9FUNG</name>
<feature type="region of interest" description="Disordered" evidence="1">
    <location>
        <begin position="52"/>
        <end position="71"/>
    </location>
</feature>
<accession>A0AAD4H824</accession>
<feature type="region of interest" description="Disordered" evidence="1">
    <location>
        <begin position="22"/>
        <end position="46"/>
    </location>
</feature>
<feature type="region of interest" description="Disordered" evidence="1">
    <location>
        <begin position="825"/>
        <end position="859"/>
    </location>
</feature>
<protein>
    <submittedName>
        <fullName evidence="2">Uncharacterized protein</fullName>
    </submittedName>
</protein>